<keyword evidence="1" id="KW-1133">Transmembrane helix</keyword>
<sequence length="289" mass="33634">MKRNNDFKNMKFGSLILQFILVWIVTFSFFAFIQSVLGINMNFFFSATLHIVIILLIIRKFNKHRISLRQITGDLSLHKLPWLKLFSIQALLIVFAVLSIIAIFFIIGLFDSNFYKELLTEEITHTNNSAQLIILTYILSFTLVPIMEELLFRGYLFNKWGENFGILKAMIFCSILFSLLHWNTGFISHFILGVFCCMAYVKTKRLIVPMLLHAVNNIIAGTYMLFPTELDTTYEEEALTQFIIEMQIAFKIGALLFIVLVPIVCYVLYRYYKGLPKVTPYQLNQNQNI</sequence>
<dbReference type="GO" id="GO:0006508">
    <property type="term" value="P:proteolysis"/>
    <property type="evidence" value="ECO:0007669"/>
    <property type="project" value="UniProtKB-KW"/>
</dbReference>
<dbReference type="AlphaFoldDB" id="A0A562QMQ7"/>
<dbReference type="InterPro" id="IPR003675">
    <property type="entry name" value="Rce1/LyrA-like_dom"/>
</dbReference>
<feature type="transmembrane region" description="Helical" evidence="1">
    <location>
        <begin position="210"/>
        <end position="228"/>
    </location>
</feature>
<evidence type="ECO:0000313" key="3">
    <source>
        <dbReference type="EMBL" id="TWI58024.1"/>
    </source>
</evidence>
<dbReference type="Proteomes" id="UP000315711">
    <property type="component" value="Unassembled WGS sequence"/>
</dbReference>
<organism evidence="3 4">
    <name type="scientific">Halalkalibacter nanhaiisediminis</name>
    <dbReference type="NCBI Taxonomy" id="688079"/>
    <lineage>
        <taxon>Bacteria</taxon>
        <taxon>Bacillati</taxon>
        <taxon>Bacillota</taxon>
        <taxon>Bacilli</taxon>
        <taxon>Bacillales</taxon>
        <taxon>Bacillaceae</taxon>
        <taxon>Halalkalibacter</taxon>
    </lineage>
</organism>
<keyword evidence="3" id="KW-0378">Hydrolase</keyword>
<dbReference type="EMBL" id="VLKZ01000003">
    <property type="protein sequence ID" value="TWI58024.1"/>
    <property type="molecule type" value="Genomic_DNA"/>
</dbReference>
<dbReference type="PANTHER" id="PTHR36435:SF1">
    <property type="entry name" value="CAAX AMINO TERMINAL PROTEASE FAMILY PROTEIN"/>
    <property type="match status" value="1"/>
</dbReference>
<keyword evidence="1" id="KW-0472">Membrane</keyword>
<keyword evidence="3" id="KW-0645">Protease</keyword>
<evidence type="ECO:0000313" key="4">
    <source>
        <dbReference type="Proteomes" id="UP000315711"/>
    </source>
</evidence>
<reference evidence="3 4" key="1">
    <citation type="journal article" date="2015" name="Stand. Genomic Sci.">
        <title>Genomic Encyclopedia of Bacterial and Archaeal Type Strains, Phase III: the genomes of soil and plant-associated and newly described type strains.</title>
        <authorList>
            <person name="Whitman W.B."/>
            <person name="Woyke T."/>
            <person name="Klenk H.P."/>
            <person name="Zhou Y."/>
            <person name="Lilburn T.G."/>
            <person name="Beck B.J."/>
            <person name="De Vos P."/>
            <person name="Vandamme P."/>
            <person name="Eisen J.A."/>
            <person name="Garrity G."/>
            <person name="Hugenholtz P."/>
            <person name="Kyrpides N.C."/>
        </authorList>
    </citation>
    <scope>NUCLEOTIDE SEQUENCE [LARGE SCALE GENOMIC DNA]</scope>
    <source>
        <strain evidence="3 4">CGMCC 1.10116</strain>
    </source>
</reference>
<feature type="transmembrane region" description="Helical" evidence="1">
    <location>
        <begin position="164"/>
        <end position="180"/>
    </location>
</feature>
<feature type="transmembrane region" description="Helical" evidence="1">
    <location>
        <begin position="12"/>
        <end position="33"/>
    </location>
</feature>
<proteinExistence type="predicted"/>
<name>A0A562QMQ7_9BACI</name>
<keyword evidence="1" id="KW-0812">Transmembrane</keyword>
<evidence type="ECO:0000259" key="2">
    <source>
        <dbReference type="Pfam" id="PF02517"/>
    </source>
</evidence>
<feature type="domain" description="CAAX prenyl protease 2/Lysostaphin resistance protein A-like" evidence="2">
    <location>
        <begin position="132"/>
        <end position="219"/>
    </location>
</feature>
<keyword evidence="4" id="KW-1185">Reference proteome</keyword>
<dbReference type="GO" id="GO:0004175">
    <property type="term" value="F:endopeptidase activity"/>
    <property type="evidence" value="ECO:0007669"/>
    <property type="project" value="UniProtKB-ARBA"/>
</dbReference>
<dbReference type="GO" id="GO:0080120">
    <property type="term" value="P:CAAX-box protein maturation"/>
    <property type="evidence" value="ECO:0007669"/>
    <property type="project" value="UniProtKB-ARBA"/>
</dbReference>
<comment type="caution">
    <text evidence="3">The sequence shown here is derived from an EMBL/GenBank/DDBJ whole genome shotgun (WGS) entry which is preliminary data.</text>
</comment>
<evidence type="ECO:0000256" key="1">
    <source>
        <dbReference type="SAM" id="Phobius"/>
    </source>
</evidence>
<accession>A0A562QMQ7</accession>
<feature type="transmembrane region" description="Helical" evidence="1">
    <location>
        <begin position="39"/>
        <end position="58"/>
    </location>
</feature>
<feature type="transmembrane region" description="Helical" evidence="1">
    <location>
        <begin position="130"/>
        <end position="152"/>
    </location>
</feature>
<dbReference type="PANTHER" id="PTHR36435">
    <property type="entry name" value="SLR1288 PROTEIN"/>
    <property type="match status" value="1"/>
</dbReference>
<dbReference type="InterPro" id="IPR052710">
    <property type="entry name" value="CAAX_protease"/>
</dbReference>
<feature type="transmembrane region" description="Helical" evidence="1">
    <location>
        <begin position="248"/>
        <end position="269"/>
    </location>
</feature>
<protein>
    <submittedName>
        <fullName evidence="3">Membrane protease YdiL (CAAX protease family)</fullName>
    </submittedName>
</protein>
<feature type="transmembrane region" description="Helical" evidence="1">
    <location>
        <begin position="85"/>
        <end position="110"/>
    </location>
</feature>
<gene>
    <name evidence="3" type="ORF">IQ10_01355</name>
</gene>
<dbReference type="Pfam" id="PF02517">
    <property type="entry name" value="Rce1-like"/>
    <property type="match status" value="1"/>
</dbReference>